<dbReference type="Gene3D" id="1.10.10.1320">
    <property type="entry name" value="Anti-sigma factor, zinc-finger domain"/>
    <property type="match status" value="1"/>
</dbReference>
<name>A0A949JFB3_9ACTN</name>
<dbReference type="AlphaFoldDB" id="A0A949JFB3"/>
<dbReference type="SUPFAM" id="SSF109854">
    <property type="entry name" value="DinB/YfiT-like putative metalloenzymes"/>
    <property type="match status" value="1"/>
</dbReference>
<sequence>MLKSLLGAWALSACSTEETQAVEAHLTDCAPCAGEALRLRDAVALLHPEDSLDLNPRLRGRVLEGALDRRPARIPIPAWAEPFDAETARLDALLRDMADDEWRAPVRLRWFEGYRMRVRTVTVAEVIGHLMAVDGLTAGALGMVDPLVEAGIAGEEGRSVGRLGPLGRTEAYWRSSVTQGGPLVRGPWREQTHALVRGASLVDRSLAGRPVQGLDLPLRDAFLDRAFECWVHACDIAEAVDYPHKPPEGGHLHQLVELAARMLPFVLADRRRAGMAAPPKRFSAAGAPNRTLHLEVEGSGGGDWFIPLDSPDGSGSADGAVAHVALDGVEFCQLVAGHVSPLDAAAGAEGDPEAIRDVLFATASMSRL</sequence>
<evidence type="ECO:0000313" key="4">
    <source>
        <dbReference type="EMBL" id="MBU7598407.1"/>
    </source>
</evidence>
<dbReference type="InterPro" id="IPR034660">
    <property type="entry name" value="DinB/YfiT-like"/>
</dbReference>
<comment type="caution">
    <text evidence="4">The sequence shown here is derived from an EMBL/GenBank/DDBJ whole genome shotgun (WGS) entry which is preliminary data.</text>
</comment>
<gene>
    <name evidence="4" type="ORF">JGS22_012475</name>
</gene>
<evidence type="ECO:0000256" key="2">
    <source>
        <dbReference type="ARBA" id="ARBA00023163"/>
    </source>
</evidence>
<dbReference type="EMBL" id="JAELVF020000001">
    <property type="protein sequence ID" value="MBU7598407.1"/>
    <property type="molecule type" value="Genomic_DNA"/>
</dbReference>
<accession>A0A949JFB3</accession>
<dbReference type="Proteomes" id="UP000694501">
    <property type="component" value="Unassembled WGS sequence"/>
</dbReference>
<keyword evidence="2" id="KW-0804">Transcription</keyword>
<organism evidence="4 5">
    <name type="scientific">Streptomyces tardus</name>
    <dbReference type="NCBI Taxonomy" id="2780544"/>
    <lineage>
        <taxon>Bacteria</taxon>
        <taxon>Bacillati</taxon>
        <taxon>Actinomycetota</taxon>
        <taxon>Actinomycetes</taxon>
        <taxon>Kitasatosporales</taxon>
        <taxon>Streptomycetaceae</taxon>
        <taxon>Streptomyces</taxon>
    </lineage>
</organism>
<keyword evidence="5" id="KW-1185">Reference proteome</keyword>
<evidence type="ECO:0000256" key="1">
    <source>
        <dbReference type="ARBA" id="ARBA00023015"/>
    </source>
</evidence>
<dbReference type="InterPro" id="IPR041916">
    <property type="entry name" value="Anti_sigma_zinc_sf"/>
</dbReference>
<evidence type="ECO:0000259" key="3">
    <source>
        <dbReference type="Pfam" id="PF13490"/>
    </source>
</evidence>
<dbReference type="InterPro" id="IPR027383">
    <property type="entry name" value="Znf_put"/>
</dbReference>
<feature type="domain" description="Putative zinc-finger" evidence="3">
    <location>
        <begin position="4"/>
        <end position="33"/>
    </location>
</feature>
<reference evidence="4" key="1">
    <citation type="submission" date="2021-06" db="EMBL/GenBank/DDBJ databases">
        <title>Sequencing of actinobacteria type strains.</title>
        <authorList>
            <person name="Nguyen G.-S."/>
            <person name="Wentzel A."/>
        </authorList>
    </citation>
    <scope>NUCLEOTIDE SEQUENCE</scope>
    <source>
        <strain evidence="4">P38-E01</strain>
    </source>
</reference>
<dbReference type="Pfam" id="PF13490">
    <property type="entry name" value="zf-HC2"/>
    <property type="match status" value="1"/>
</dbReference>
<proteinExistence type="predicted"/>
<protein>
    <submittedName>
        <fullName evidence="4">Zf-HC2 domain-containing protein</fullName>
    </submittedName>
</protein>
<evidence type="ECO:0000313" key="5">
    <source>
        <dbReference type="Proteomes" id="UP000694501"/>
    </source>
</evidence>
<keyword evidence="1" id="KW-0805">Transcription regulation</keyword>